<dbReference type="AlphaFoldDB" id="A0A1I6ALF9"/>
<organism evidence="1 2">
    <name type="scientific">Amycolatopsis arida</name>
    <dbReference type="NCBI Taxonomy" id="587909"/>
    <lineage>
        <taxon>Bacteria</taxon>
        <taxon>Bacillati</taxon>
        <taxon>Actinomycetota</taxon>
        <taxon>Actinomycetes</taxon>
        <taxon>Pseudonocardiales</taxon>
        <taxon>Pseudonocardiaceae</taxon>
        <taxon>Amycolatopsis</taxon>
    </lineage>
</organism>
<reference evidence="2" key="1">
    <citation type="submission" date="2016-10" db="EMBL/GenBank/DDBJ databases">
        <authorList>
            <person name="Varghese N."/>
            <person name="Submissions S."/>
        </authorList>
    </citation>
    <scope>NUCLEOTIDE SEQUENCE [LARGE SCALE GENOMIC DNA]</scope>
    <source>
        <strain evidence="2">CGMCC 4.5579</strain>
    </source>
</reference>
<evidence type="ECO:0000313" key="2">
    <source>
        <dbReference type="Proteomes" id="UP000198727"/>
    </source>
</evidence>
<evidence type="ECO:0000313" key="1">
    <source>
        <dbReference type="EMBL" id="SFQ69377.1"/>
    </source>
</evidence>
<dbReference type="EMBL" id="FOWW01000013">
    <property type="protein sequence ID" value="SFQ69377.1"/>
    <property type="molecule type" value="Genomic_DNA"/>
</dbReference>
<name>A0A1I6ALF9_9PSEU</name>
<sequence length="99" mass="10089">MVLPGRAGCWTPTADPRALGQFVVGARTLTPRLAAGVGLPCRTFARRSAPSAAVWGAAAVLVGHLSGEAYERVGTVLVLAGLVVLGTVPLRGRSVSVRA</sequence>
<proteinExistence type="predicted"/>
<protein>
    <submittedName>
        <fullName evidence="1">Uncharacterized protein</fullName>
    </submittedName>
</protein>
<gene>
    <name evidence="1" type="ORF">SAMN05421810_11347</name>
</gene>
<dbReference type="Proteomes" id="UP000198727">
    <property type="component" value="Unassembled WGS sequence"/>
</dbReference>
<accession>A0A1I6ALF9</accession>
<keyword evidence="2" id="KW-1185">Reference proteome</keyword>